<proteinExistence type="predicted"/>
<feature type="chain" id="PRO_5001577914" description="Lipoprotein" evidence="2">
    <location>
        <begin position="24"/>
        <end position="209"/>
    </location>
</feature>
<comment type="caution">
    <text evidence="3">The sequence shown here is derived from an EMBL/GenBank/DDBJ whole genome shotgun (WGS) entry which is preliminary data.</text>
</comment>
<feature type="signal peptide" evidence="2">
    <location>
        <begin position="1"/>
        <end position="23"/>
    </location>
</feature>
<dbReference type="OrthoDB" id="9847992at2"/>
<name>A0A059FAH1_9PROT</name>
<evidence type="ECO:0008006" key="5">
    <source>
        <dbReference type="Google" id="ProtNLM"/>
    </source>
</evidence>
<accession>A0A059FAH1</accession>
<sequence length="209" mass="21548">MILKRAPYGLAALVLLSACGKPAGVTPAPANGSEASTETPAPAPVSAEAETEAGTNAGPVNAFAFEETGTQMRGPVPAAGDVSLAGGCNGKTPISLTMYSGTPNNETWFNVAFDTEGVVGPGETGTFPLASLEWDNGVMRPETLPEDSPFRVPVRLEGTGTLTLDAHQASTDVRRMVGTLKGHVAQQDGNETADLTVRFDINLSCGVNF</sequence>
<dbReference type="PATRIC" id="fig|1280950.3.peg.3332"/>
<dbReference type="PROSITE" id="PS51257">
    <property type="entry name" value="PROKAR_LIPOPROTEIN"/>
    <property type="match status" value="1"/>
</dbReference>
<feature type="region of interest" description="Disordered" evidence="1">
    <location>
        <begin position="25"/>
        <end position="58"/>
    </location>
</feature>
<keyword evidence="4" id="KW-1185">Reference proteome</keyword>
<dbReference type="EMBL" id="ARYK01000012">
    <property type="protein sequence ID" value="KCZ87619.1"/>
    <property type="molecule type" value="Genomic_DNA"/>
</dbReference>
<evidence type="ECO:0000256" key="2">
    <source>
        <dbReference type="SAM" id="SignalP"/>
    </source>
</evidence>
<evidence type="ECO:0000313" key="3">
    <source>
        <dbReference type="EMBL" id="KCZ87619.1"/>
    </source>
</evidence>
<reference evidence="3 4" key="1">
    <citation type="journal article" date="2014" name="Antonie Van Leeuwenhoek">
        <title>Hyphomonas beringensis sp. nov. and Hyphomonas chukchiensis sp. nov., isolated from surface seawater of the Bering Sea and Chukchi Sea.</title>
        <authorList>
            <person name="Li C."/>
            <person name="Lai Q."/>
            <person name="Li G."/>
            <person name="Dong C."/>
            <person name="Wang J."/>
            <person name="Liao Y."/>
            <person name="Shao Z."/>
        </authorList>
    </citation>
    <scope>NUCLEOTIDE SEQUENCE [LARGE SCALE GENOMIC DNA]</scope>
    <source>
        <strain evidence="3 4">MHS-2</strain>
    </source>
</reference>
<evidence type="ECO:0000313" key="4">
    <source>
        <dbReference type="Proteomes" id="UP000025171"/>
    </source>
</evidence>
<dbReference type="RefSeq" id="WP_035619296.1">
    <property type="nucleotide sequence ID" value="NZ_ARYK01000012.1"/>
</dbReference>
<dbReference type="AlphaFoldDB" id="A0A059FAH1"/>
<protein>
    <recommendedName>
        <fullName evidence="5">Lipoprotein</fullName>
    </recommendedName>
</protein>
<organism evidence="3 4">
    <name type="scientific">Hyphomonas johnsonii MHS-2</name>
    <dbReference type="NCBI Taxonomy" id="1280950"/>
    <lineage>
        <taxon>Bacteria</taxon>
        <taxon>Pseudomonadati</taxon>
        <taxon>Pseudomonadota</taxon>
        <taxon>Alphaproteobacteria</taxon>
        <taxon>Hyphomonadales</taxon>
        <taxon>Hyphomonadaceae</taxon>
        <taxon>Hyphomonas</taxon>
    </lineage>
</organism>
<keyword evidence="2" id="KW-0732">Signal</keyword>
<gene>
    <name evidence="3" type="ORF">HJO_16640</name>
</gene>
<dbReference type="Proteomes" id="UP000025171">
    <property type="component" value="Unassembled WGS sequence"/>
</dbReference>
<evidence type="ECO:0000256" key="1">
    <source>
        <dbReference type="SAM" id="MobiDB-lite"/>
    </source>
</evidence>